<dbReference type="Pfam" id="PF20105">
    <property type="entry name" value="DUF6495"/>
    <property type="match status" value="1"/>
</dbReference>
<gene>
    <name evidence="1" type="ORF">SAMN02927921_03382</name>
</gene>
<proteinExistence type="predicted"/>
<organism evidence="1 2">
    <name type="scientific">Sinomicrobium oceani</name>
    <dbReference type="NCBI Taxonomy" id="1150368"/>
    <lineage>
        <taxon>Bacteria</taxon>
        <taxon>Pseudomonadati</taxon>
        <taxon>Bacteroidota</taxon>
        <taxon>Flavobacteriia</taxon>
        <taxon>Flavobacteriales</taxon>
        <taxon>Flavobacteriaceae</taxon>
        <taxon>Sinomicrobium</taxon>
    </lineage>
</organism>
<dbReference type="Proteomes" id="UP000182248">
    <property type="component" value="Unassembled WGS sequence"/>
</dbReference>
<dbReference type="EMBL" id="FPJE01000022">
    <property type="protein sequence ID" value="SFW69529.1"/>
    <property type="molecule type" value="Genomic_DNA"/>
</dbReference>
<protein>
    <recommendedName>
        <fullName evidence="3">Histidyl-tRNA synthetase</fullName>
    </recommendedName>
</protein>
<evidence type="ECO:0000313" key="1">
    <source>
        <dbReference type="EMBL" id="SFW69529.1"/>
    </source>
</evidence>
<keyword evidence="2" id="KW-1185">Reference proteome</keyword>
<dbReference type="RefSeq" id="WP_072318578.1">
    <property type="nucleotide sequence ID" value="NZ_FPJE01000022.1"/>
</dbReference>
<dbReference type="InterPro" id="IPR045470">
    <property type="entry name" value="DUF6495"/>
</dbReference>
<reference evidence="1 2" key="1">
    <citation type="submission" date="2016-11" db="EMBL/GenBank/DDBJ databases">
        <authorList>
            <person name="Jaros S."/>
            <person name="Januszkiewicz K."/>
            <person name="Wedrychowicz H."/>
        </authorList>
    </citation>
    <scope>NUCLEOTIDE SEQUENCE [LARGE SCALE GENOMIC DNA]</scope>
    <source>
        <strain evidence="1 2">CGMCC 1.12145</strain>
    </source>
</reference>
<accession>A0A1K1RC51</accession>
<evidence type="ECO:0000313" key="2">
    <source>
        <dbReference type="Proteomes" id="UP000182248"/>
    </source>
</evidence>
<name>A0A1K1RC51_9FLAO</name>
<dbReference type="STRING" id="1150368.SAMN02927921_03382"/>
<dbReference type="AlphaFoldDB" id="A0A1K1RC51"/>
<dbReference type="OrthoDB" id="956723at2"/>
<sequence length="159" mass="18870">MKYRRLTKEQLEELHREFINFLATQSITAAEWEQIKSDSPAAAEEEIDIFSDLIWEGVLRKVEYLENISADQMHLFRMTDKDMKLIAIRVHNPDVDLMTTGGFEWFKKHFMTDMVDIMTATKTYFADRNKDKFELIEKGAVITKGKLYHWFEEMMMGDE</sequence>
<evidence type="ECO:0008006" key="3">
    <source>
        <dbReference type="Google" id="ProtNLM"/>
    </source>
</evidence>